<sequence length="207" mass="22212">MATLLTLLLVHLIVLITPGPDFFIVSKTALARSKRVAMATVLGITTGVGLWALLSLIGIHVLFERLAWIQTVLKLAGGAYLLYLGFLMWRGTLGPAAQAPAGETPLAGSAWLGFRSGLLTNLSNPKAIAYFGSIFSTLVTPESGAGLRAAMFAIVLVETFAWFTLVTYLLSLPRMQAAYRRAQVWIDRVAGTVVAGFGLRLLAFSRS</sequence>
<proteinExistence type="inferred from homology"/>
<dbReference type="NCBIfam" id="TIGR00949">
    <property type="entry name" value="2A76"/>
    <property type="match status" value="1"/>
</dbReference>
<evidence type="ECO:0000256" key="4">
    <source>
        <dbReference type="ARBA" id="ARBA00022692"/>
    </source>
</evidence>
<dbReference type="Proteomes" id="UP000569951">
    <property type="component" value="Unassembled WGS sequence"/>
</dbReference>
<gene>
    <name evidence="8" type="ORF">HNR42_000128</name>
</gene>
<keyword evidence="5 7" id="KW-1133">Transmembrane helix</keyword>
<dbReference type="AlphaFoldDB" id="A0A841HUX0"/>
<comment type="similarity">
    <text evidence="2">Belongs to the Rht family.</text>
</comment>
<organism evidence="8 9">
    <name type="scientific">Deinobacterium chartae</name>
    <dbReference type="NCBI Taxonomy" id="521158"/>
    <lineage>
        <taxon>Bacteria</taxon>
        <taxon>Thermotogati</taxon>
        <taxon>Deinococcota</taxon>
        <taxon>Deinococci</taxon>
        <taxon>Deinococcales</taxon>
        <taxon>Deinococcaceae</taxon>
        <taxon>Deinobacterium</taxon>
    </lineage>
</organism>
<dbReference type="InterPro" id="IPR004778">
    <property type="entry name" value="Homoserine/Threonine_efflux"/>
</dbReference>
<name>A0A841HUX0_9DEIO</name>
<feature type="transmembrane region" description="Helical" evidence="7">
    <location>
        <begin position="41"/>
        <end position="63"/>
    </location>
</feature>
<dbReference type="EMBL" id="JACHHG010000001">
    <property type="protein sequence ID" value="MBB6096716.1"/>
    <property type="molecule type" value="Genomic_DNA"/>
</dbReference>
<evidence type="ECO:0000256" key="6">
    <source>
        <dbReference type="ARBA" id="ARBA00023136"/>
    </source>
</evidence>
<evidence type="ECO:0000256" key="7">
    <source>
        <dbReference type="SAM" id="Phobius"/>
    </source>
</evidence>
<keyword evidence="3" id="KW-1003">Cell membrane</keyword>
<keyword evidence="9" id="KW-1185">Reference proteome</keyword>
<comment type="caution">
    <text evidence="8">The sequence shown here is derived from an EMBL/GenBank/DDBJ whole genome shotgun (WGS) entry which is preliminary data.</text>
</comment>
<protein>
    <submittedName>
        <fullName evidence="8">Threonine efflux protein</fullName>
    </submittedName>
</protein>
<evidence type="ECO:0000256" key="5">
    <source>
        <dbReference type="ARBA" id="ARBA00022989"/>
    </source>
</evidence>
<comment type="subcellular location">
    <subcellularLocation>
        <location evidence="1">Cell membrane</location>
        <topology evidence="1">Multi-pass membrane protein</topology>
    </subcellularLocation>
</comment>
<accession>A0A841HUX0</accession>
<dbReference type="PANTHER" id="PTHR30086">
    <property type="entry name" value="ARGININE EXPORTER PROTEIN ARGO"/>
    <property type="match status" value="1"/>
</dbReference>
<dbReference type="InterPro" id="IPR001123">
    <property type="entry name" value="LeuE-type"/>
</dbReference>
<evidence type="ECO:0000256" key="3">
    <source>
        <dbReference type="ARBA" id="ARBA00022475"/>
    </source>
</evidence>
<keyword evidence="4 7" id="KW-0812">Transmembrane</keyword>
<evidence type="ECO:0000313" key="9">
    <source>
        <dbReference type="Proteomes" id="UP000569951"/>
    </source>
</evidence>
<feature type="transmembrane region" description="Helical" evidence="7">
    <location>
        <begin position="72"/>
        <end position="89"/>
    </location>
</feature>
<dbReference type="Pfam" id="PF01810">
    <property type="entry name" value="LysE"/>
    <property type="match status" value="1"/>
</dbReference>
<reference evidence="8 9" key="1">
    <citation type="submission" date="2020-08" db="EMBL/GenBank/DDBJ databases">
        <title>Genomic Encyclopedia of Type Strains, Phase IV (KMG-IV): sequencing the most valuable type-strain genomes for metagenomic binning, comparative biology and taxonomic classification.</title>
        <authorList>
            <person name="Goeker M."/>
        </authorList>
    </citation>
    <scope>NUCLEOTIDE SEQUENCE [LARGE SCALE GENOMIC DNA]</scope>
    <source>
        <strain evidence="8 9">DSM 21458</strain>
    </source>
</reference>
<dbReference type="RefSeq" id="WP_183983463.1">
    <property type="nucleotide sequence ID" value="NZ_JACHHG010000001.1"/>
</dbReference>
<evidence type="ECO:0000256" key="2">
    <source>
        <dbReference type="ARBA" id="ARBA00007928"/>
    </source>
</evidence>
<dbReference type="PANTHER" id="PTHR30086:SF19">
    <property type="entry name" value="THREONINE EFFLUX PROTEIN"/>
    <property type="match status" value="1"/>
</dbReference>
<keyword evidence="6 7" id="KW-0472">Membrane</keyword>
<dbReference type="GO" id="GO:0005886">
    <property type="term" value="C:plasma membrane"/>
    <property type="evidence" value="ECO:0007669"/>
    <property type="project" value="UniProtKB-SubCell"/>
</dbReference>
<feature type="transmembrane region" description="Helical" evidence="7">
    <location>
        <begin position="184"/>
        <end position="203"/>
    </location>
</feature>
<feature type="transmembrane region" description="Helical" evidence="7">
    <location>
        <begin position="149"/>
        <end position="172"/>
    </location>
</feature>
<evidence type="ECO:0000313" key="8">
    <source>
        <dbReference type="EMBL" id="MBB6096716.1"/>
    </source>
</evidence>
<evidence type="ECO:0000256" key="1">
    <source>
        <dbReference type="ARBA" id="ARBA00004651"/>
    </source>
</evidence>
<dbReference type="GO" id="GO:0015171">
    <property type="term" value="F:amino acid transmembrane transporter activity"/>
    <property type="evidence" value="ECO:0007669"/>
    <property type="project" value="TreeGrafter"/>
</dbReference>